<reference evidence="3" key="1">
    <citation type="submission" date="2019-01" db="EMBL/GenBank/DDBJ databases">
        <title>Gri0909 isolated from a small marine red alga.</title>
        <authorList>
            <person name="Kim J."/>
            <person name="Jeong S.E."/>
            <person name="Jeon C.O."/>
        </authorList>
    </citation>
    <scope>NUCLEOTIDE SEQUENCE [LARGE SCALE GENOMIC DNA]</scope>
    <source>
        <strain evidence="3">Gri0909</strain>
    </source>
</reference>
<proteinExistence type="predicted"/>
<dbReference type="AlphaFoldDB" id="A0A3S2Z959"/>
<accession>A0A3S2Z959</accession>
<evidence type="ECO:0000256" key="1">
    <source>
        <dbReference type="SAM" id="Phobius"/>
    </source>
</evidence>
<evidence type="ECO:0000313" key="3">
    <source>
        <dbReference type="Proteomes" id="UP000287447"/>
    </source>
</evidence>
<feature type="transmembrane region" description="Helical" evidence="1">
    <location>
        <begin position="126"/>
        <end position="150"/>
    </location>
</feature>
<sequence>MNAGSFAYVVLRLGAIVVAYQALLQSPYIVSMIQAYFAGRDATFLLGVFGFLVLAGSSCMLWFGAKWISSKIVAPLKDSPEPETSPLTAETLLQVGLVLLGVYMLFQASFYLIAQLVSMTSMGIDFSGILTVIIRCAFFGAFGILCITSPSGFSKLLQKLRKAGSP</sequence>
<dbReference type="Proteomes" id="UP000287447">
    <property type="component" value="Unassembled WGS sequence"/>
</dbReference>
<keyword evidence="3" id="KW-1185">Reference proteome</keyword>
<feature type="transmembrane region" description="Helical" evidence="1">
    <location>
        <begin position="44"/>
        <end position="65"/>
    </location>
</feature>
<keyword evidence="1" id="KW-0472">Membrane</keyword>
<feature type="transmembrane region" description="Helical" evidence="1">
    <location>
        <begin position="92"/>
        <end position="114"/>
    </location>
</feature>
<dbReference type="RefSeq" id="WP_127766025.1">
    <property type="nucleotide sequence ID" value="NZ_SADE01000002.1"/>
</dbReference>
<keyword evidence="1" id="KW-0812">Transmembrane</keyword>
<comment type="caution">
    <text evidence="2">The sequence shown here is derived from an EMBL/GenBank/DDBJ whole genome shotgun (WGS) entry which is preliminary data.</text>
</comment>
<protein>
    <submittedName>
        <fullName evidence="2">Uncharacterized protein</fullName>
    </submittedName>
</protein>
<evidence type="ECO:0000313" key="2">
    <source>
        <dbReference type="EMBL" id="RVU36549.1"/>
    </source>
</evidence>
<dbReference type="EMBL" id="SADE01000002">
    <property type="protein sequence ID" value="RVU36549.1"/>
    <property type="molecule type" value="Genomic_DNA"/>
</dbReference>
<keyword evidence="1" id="KW-1133">Transmembrane helix</keyword>
<name>A0A3S2Z959_9PROT</name>
<organism evidence="2 3">
    <name type="scientific">Hwanghaeella grinnelliae</name>
    <dbReference type="NCBI Taxonomy" id="2500179"/>
    <lineage>
        <taxon>Bacteria</taxon>
        <taxon>Pseudomonadati</taxon>
        <taxon>Pseudomonadota</taxon>
        <taxon>Alphaproteobacteria</taxon>
        <taxon>Rhodospirillales</taxon>
        <taxon>Rhodospirillaceae</taxon>
        <taxon>Hwanghaeella</taxon>
    </lineage>
</organism>
<gene>
    <name evidence="2" type="ORF">EOI86_15280</name>
</gene>